<name>A0ABY9Q0Q8_9FIRM</name>
<protein>
    <submittedName>
        <fullName evidence="1">Uncharacterized protein</fullName>
    </submittedName>
</protein>
<keyword evidence="2" id="KW-1185">Reference proteome</keyword>
<evidence type="ECO:0000313" key="1">
    <source>
        <dbReference type="EMBL" id="WMT80172.1"/>
    </source>
</evidence>
<reference evidence="1 2" key="1">
    <citation type="submission" date="2022-07" db="EMBL/GenBank/DDBJ databases">
        <title>Genome sequence of Terrisporobacter mayombei DSM6539.</title>
        <authorList>
            <person name="Boeer T."/>
            <person name="Bengelsdorf F.R."/>
            <person name="Daniel R."/>
            <person name="Poehlein A."/>
        </authorList>
    </citation>
    <scope>NUCLEOTIDE SEQUENCE [LARGE SCALE GENOMIC DNA]</scope>
    <source>
        <strain evidence="1 2">DSM 6539</strain>
    </source>
</reference>
<dbReference type="EMBL" id="CP101637">
    <property type="protein sequence ID" value="WMT80172.1"/>
    <property type="molecule type" value="Genomic_DNA"/>
</dbReference>
<dbReference type="RefSeq" id="WP_228104429.1">
    <property type="nucleotide sequence ID" value="NZ_JAHZMP010000002.1"/>
</dbReference>
<proteinExistence type="predicted"/>
<organism evidence="1 2">
    <name type="scientific">Terrisporobacter mayombei</name>
    <dbReference type="NCBI Taxonomy" id="1541"/>
    <lineage>
        <taxon>Bacteria</taxon>
        <taxon>Bacillati</taxon>
        <taxon>Bacillota</taxon>
        <taxon>Clostridia</taxon>
        <taxon>Peptostreptococcales</taxon>
        <taxon>Peptostreptococcaceae</taxon>
        <taxon>Terrisporobacter</taxon>
    </lineage>
</organism>
<sequence length="89" mass="10944">MKFRKSIILVICVLSIIFISILPSYVTGLEILKYNQKNGIHLYWTNFNHKGRVTWRNKRLVRYFDRRFYPQKLRFAFMKGKWRHGQIHN</sequence>
<dbReference type="Proteomes" id="UP001235030">
    <property type="component" value="Chromosome"/>
</dbReference>
<accession>A0ABY9Q0Q8</accession>
<evidence type="ECO:0000313" key="2">
    <source>
        <dbReference type="Proteomes" id="UP001235030"/>
    </source>
</evidence>
<gene>
    <name evidence="1" type="ORF">TEMA_04850</name>
</gene>